<comment type="PTM">
    <text evidence="6">Under oxidizing conditions two disulfide bonds are formed involving the reactive cysteines. Under reducing conditions zinc is bound to the reactive cysteines and the protein is inactive.</text>
</comment>
<dbReference type="CDD" id="cd00498">
    <property type="entry name" value="Hsp33"/>
    <property type="match status" value="1"/>
</dbReference>
<dbReference type="SUPFAM" id="SSF118352">
    <property type="entry name" value="HSP33 redox switch-like"/>
    <property type="match status" value="1"/>
</dbReference>
<dbReference type="Gene3D" id="3.90.1280.10">
    <property type="entry name" value="HSP33 redox switch-like"/>
    <property type="match status" value="1"/>
</dbReference>
<dbReference type="Gene3D" id="3.55.30.10">
    <property type="entry name" value="Hsp33 domain"/>
    <property type="match status" value="1"/>
</dbReference>
<feature type="disulfide bond" description="Redox-active" evidence="6">
    <location>
        <begin position="213"/>
        <end position="215"/>
    </location>
</feature>
<dbReference type="Pfam" id="PF01430">
    <property type="entry name" value="HSP33"/>
    <property type="match status" value="1"/>
</dbReference>
<protein>
    <recommendedName>
        <fullName evidence="6">33 kDa chaperonin</fullName>
    </recommendedName>
    <alternativeName>
        <fullName evidence="6">Heat shock protein 33 homolog</fullName>
        <shortName evidence="6">HSP33</shortName>
    </alternativeName>
</protein>
<dbReference type="Proteomes" id="UP001501166">
    <property type="component" value="Unassembled WGS sequence"/>
</dbReference>
<keyword evidence="3 6" id="KW-1015">Disulfide bond</keyword>
<evidence type="ECO:0000313" key="8">
    <source>
        <dbReference type="Proteomes" id="UP001501166"/>
    </source>
</evidence>
<dbReference type="InterPro" id="IPR000397">
    <property type="entry name" value="Heat_shock_Hsp33"/>
</dbReference>
<dbReference type="EMBL" id="BAAACW010000132">
    <property type="protein sequence ID" value="GAA0368532.1"/>
    <property type="molecule type" value="Genomic_DNA"/>
</dbReference>
<evidence type="ECO:0000256" key="3">
    <source>
        <dbReference type="ARBA" id="ARBA00023157"/>
    </source>
</evidence>
<dbReference type="PIRSF" id="PIRSF005261">
    <property type="entry name" value="Heat_shock_Hsp33"/>
    <property type="match status" value="1"/>
</dbReference>
<sequence>MVQTAQEKHETWSAATAALGRAMVGTTLLGATLKGNDKLTVRIAGGGPVGYLLIDSNAKGETKGFIKNPFVSLPLNDQGKIDVKGAVGTDGMMTVSKDLGMKDPFVGQVPIVSGELGEDFTYYMAHSEQIPTAIGLSVLVNPDETVKTAGGFMIQVLPGASDATIQKVEQAIAELPQVSKLMNQGETPEEILRRLVPDGSSHILEEMPVSFTCDCSKDRFETAIVTLGEKEIEEMIDEDKGAEAVCQFCRTKYYFNEEELTKLKEEAKNR</sequence>
<dbReference type="InterPro" id="IPR016153">
    <property type="entry name" value="Heat_shock_Hsp33_N"/>
</dbReference>
<keyword evidence="2 6" id="KW-0862">Zinc</keyword>
<feature type="disulfide bond" description="Redox-active" evidence="6">
    <location>
        <begin position="246"/>
        <end position="249"/>
    </location>
</feature>
<dbReference type="SUPFAM" id="SSF64397">
    <property type="entry name" value="Hsp33 domain"/>
    <property type="match status" value="1"/>
</dbReference>
<comment type="caution">
    <text evidence="7">The sequence shown here is derived from an EMBL/GenBank/DDBJ whole genome shotgun (WGS) entry which is preliminary data.</text>
</comment>
<comment type="subcellular location">
    <subcellularLocation>
        <location evidence="6">Cytoplasm</location>
    </subcellularLocation>
</comment>
<evidence type="ECO:0000313" key="7">
    <source>
        <dbReference type="EMBL" id="GAA0368532.1"/>
    </source>
</evidence>
<dbReference type="PANTHER" id="PTHR30111">
    <property type="entry name" value="33 KDA CHAPERONIN"/>
    <property type="match status" value="1"/>
</dbReference>
<evidence type="ECO:0000256" key="4">
    <source>
        <dbReference type="ARBA" id="ARBA00023186"/>
    </source>
</evidence>
<comment type="function">
    <text evidence="6">Redox regulated molecular chaperone. Protects both thermally unfolding and oxidatively damaged proteins from irreversible aggregation. Plays an important role in the bacterial defense system toward oxidative stress.</text>
</comment>
<evidence type="ECO:0000256" key="6">
    <source>
        <dbReference type="HAMAP-Rule" id="MF_00117"/>
    </source>
</evidence>
<gene>
    <name evidence="6 7" type="primary">hslO</name>
    <name evidence="7" type="ORF">GCM10008932_20360</name>
</gene>
<dbReference type="HAMAP" id="MF_00117">
    <property type="entry name" value="HslO"/>
    <property type="match status" value="1"/>
</dbReference>
<reference evidence="7 8" key="1">
    <citation type="journal article" date="2019" name="Int. J. Syst. Evol. Microbiol.">
        <title>The Global Catalogue of Microorganisms (GCM) 10K type strain sequencing project: providing services to taxonomists for standard genome sequencing and annotation.</title>
        <authorList>
            <consortium name="The Broad Institute Genomics Platform"/>
            <consortium name="The Broad Institute Genome Sequencing Center for Infectious Disease"/>
            <person name="Wu L."/>
            <person name="Ma J."/>
        </authorList>
    </citation>
    <scope>NUCLEOTIDE SEQUENCE [LARGE SCALE GENOMIC DNA]</scope>
    <source>
        <strain evidence="7 8">JCM 12662</strain>
    </source>
</reference>
<keyword evidence="1 6" id="KW-0963">Cytoplasm</keyword>
<keyword evidence="8" id="KW-1185">Reference proteome</keyword>
<evidence type="ECO:0000256" key="2">
    <source>
        <dbReference type="ARBA" id="ARBA00022833"/>
    </source>
</evidence>
<evidence type="ECO:0000256" key="5">
    <source>
        <dbReference type="ARBA" id="ARBA00023284"/>
    </source>
</evidence>
<accession>A0ABN0XNH7</accession>
<proteinExistence type="inferred from homology"/>
<name>A0ABN0XNH7_9LACT</name>
<dbReference type="InterPro" id="IPR016154">
    <property type="entry name" value="Heat_shock_Hsp33_C"/>
</dbReference>
<dbReference type="NCBIfam" id="NF001033">
    <property type="entry name" value="PRK00114.1"/>
    <property type="match status" value="1"/>
</dbReference>
<keyword evidence="5 6" id="KW-0676">Redox-active center</keyword>
<evidence type="ECO:0000256" key="1">
    <source>
        <dbReference type="ARBA" id="ARBA00022490"/>
    </source>
</evidence>
<dbReference type="PANTHER" id="PTHR30111:SF1">
    <property type="entry name" value="33 KDA CHAPERONIN"/>
    <property type="match status" value="1"/>
</dbReference>
<keyword evidence="4 6" id="KW-0143">Chaperone</keyword>
<organism evidence="7 8">
    <name type="scientific">Alkalibacterium iburiense</name>
    <dbReference type="NCBI Taxonomy" id="290589"/>
    <lineage>
        <taxon>Bacteria</taxon>
        <taxon>Bacillati</taxon>
        <taxon>Bacillota</taxon>
        <taxon>Bacilli</taxon>
        <taxon>Lactobacillales</taxon>
        <taxon>Carnobacteriaceae</taxon>
        <taxon>Alkalibacterium</taxon>
    </lineage>
</organism>
<comment type="similarity">
    <text evidence="6">Belongs to the HSP33 family.</text>
</comment>